<organism evidence="1 2">
    <name type="scientific">Pyropia yezoensis</name>
    <name type="common">Susabi-nori</name>
    <name type="synonym">Porphyra yezoensis</name>
    <dbReference type="NCBI Taxonomy" id="2788"/>
    <lineage>
        <taxon>Eukaryota</taxon>
        <taxon>Rhodophyta</taxon>
        <taxon>Bangiophyceae</taxon>
        <taxon>Bangiales</taxon>
        <taxon>Bangiaceae</taxon>
        <taxon>Pyropia</taxon>
    </lineage>
</organism>
<comment type="caution">
    <text evidence="1">The sequence shown here is derived from an EMBL/GenBank/DDBJ whole genome shotgun (WGS) entry which is preliminary data.</text>
</comment>
<protein>
    <submittedName>
        <fullName evidence="1">Uncharacterized protein</fullName>
    </submittedName>
</protein>
<dbReference type="EMBL" id="CM020619">
    <property type="protein sequence ID" value="KAK1863772.1"/>
    <property type="molecule type" value="Genomic_DNA"/>
</dbReference>
<proteinExistence type="predicted"/>
<name>A0ACC3C1T8_PYRYE</name>
<evidence type="ECO:0000313" key="2">
    <source>
        <dbReference type="Proteomes" id="UP000798662"/>
    </source>
</evidence>
<evidence type="ECO:0000313" key="1">
    <source>
        <dbReference type="EMBL" id="KAK1863772.1"/>
    </source>
</evidence>
<gene>
    <name evidence="1" type="ORF">I4F81_006326</name>
</gene>
<dbReference type="Proteomes" id="UP000798662">
    <property type="component" value="Chromosome 2"/>
</dbReference>
<reference evidence="1" key="1">
    <citation type="submission" date="2019-11" db="EMBL/GenBank/DDBJ databases">
        <title>Nori genome reveals adaptations in red seaweeds to the harsh intertidal environment.</title>
        <authorList>
            <person name="Wang D."/>
            <person name="Mao Y."/>
        </authorList>
    </citation>
    <scope>NUCLEOTIDE SEQUENCE</scope>
    <source>
        <tissue evidence="1">Gametophyte</tissue>
    </source>
</reference>
<accession>A0ACC3C1T8</accession>
<sequence length="356" mass="37327">MATTAGVGGKAARTLPARLTTVAAAVVLGTLAAAVEAKVCEFVPVHRVLASAGGVYKMSDGRELKATKVDVGGCTTMAALATGLAYPNTDSNYTVVSHENDQHCVTGTGRDGQLPTYKGFQGILVEANGFKFSADLVLEDIDAQPVKDPADGWRETMSSLGMADGAVVRPTMTTKQGSLVAVQQFRVPAGSLKEVGFPAKDLLIDGAAYSSWTETKNCPFMDDPAGQCKAFVSYPEPIDRLLIIYAVTQKSANDPNAAAFFSEVTLACGCQCGAKAATPTTTVPIDGQPGKCRTESNASPSYACDFLGNQWCERKRTTKWLMTGSGGGACTQVPSVVSKVVSAYTPSREFGRLPEP</sequence>
<keyword evidence="2" id="KW-1185">Reference proteome</keyword>